<dbReference type="InterPro" id="IPR005532">
    <property type="entry name" value="SUMF_dom"/>
</dbReference>
<evidence type="ECO:0000259" key="1">
    <source>
        <dbReference type="Pfam" id="PF03781"/>
    </source>
</evidence>
<feature type="domain" description="Sulfatase-modifying factor enzyme-like" evidence="1">
    <location>
        <begin position="108"/>
        <end position="327"/>
    </location>
</feature>
<keyword evidence="2" id="KW-0808">Transferase</keyword>
<dbReference type="InterPro" id="IPR051043">
    <property type="entry name" value="Sulfatase_Mod_Factor_Kinase"/>
</dbReference>
<dbReference type="Proteomes" id="UP000270343">
    <property type="component" value="Unassembled WGS sequence"/>
</dbReference>
<dbReference type="InterPro" id="IPR042095">
    <property type="entry name" value="SUMF_sf"/>
</dbReference>
<dbReference type="Gene3D" id="3.90.1580.10">
    <property type="entry name" value="paralog of FGE (formylglycine-generating enzyme)"/>
    <property type="match status" value="1"/>
</dbReference>
<dbReference type="EMBL" id="RBAM01000006">
    <property type="protein sequence ID" value="RKN71675.1"/>
    <property type="molecule type" value="Genomic_DNA"/>
</dbReference>
<evidence type="ECO:0000313" key="2">
    <source>
        <dbReference type="EMBL" id="RKN71675.1"/>
    </source>
</evidence>
<reference evidence="2 3" key="1">
    <citation type="journal article" date="2015" name="Antonie Van Leeuwenhoek">
        <title>Streptomyces klenkii sp. nov., isolated from deep marine sediment.</title>
        <authorList>
            <person name="Veyisoglu A."/>
            <person name="Sahin N."/>
        </authorList>
    </citation>
    <scope>NUCLEOTIDE SEQUENCE [LARGE SCALE GENOMIC DNA]</scope>
    <source>
        <strain evidence="2 3">KCTC 29202</strain>
    </source>
</reference>
<gene>
    <name evidence="2" type="ORF">D7231_16930</name>
</gene>
<keyword evidence="2" id="KW-0418">Kinase</keyword>
<accession>A0A3B0BEM9</accession>
<dbReference type="PANTHER" id="PTHR23150:SF19">
    <property type="entry name" value="FORMYLGLYCINE-GENERATING ENZYME"/>
    <property type="match status" value="1"/>
</dbReference>
<dbReference type="OrthoDB" id="9768004at2"/>
<name>A0A3B0BEM9_9ACTN</name>
<dbReference type="SUPFAM" id="SSF56436">
    <property type="entry name" value="C-type lectin-like"/>
    <property type="match status" value="1"/>
</dbReference>
<evidence type="ECO:0000313" key="3">
    <source>
        <dbReference type="Proteomes" id="UP000270343"/>
    </source>
</evidence>
<dbReference type="GO" id="GO:0120147">
    <property type="term" value="F:formylglycine-generating oxidase activity"/>
    <property type="evidence" value="ECO:0007669"/>
    <property type="project" value="TreeGrafter"/>
</dbReference>
<dbReference type="InterPro" id="IPR016187">
    <property type="entry name" value="CTDL_fold"/>
</dbReference>
<dbReference type="Pfam" id="PF03781">
    <property type="entry name" value="FGE-sulfatase"/>
    <property type="match status" value="1"/>
</dbReference>
<sequence length="330" mass="35891">MTSSTPPVVLANPNTLTDRAAMALPDAFVARGPQHLLAGHRDLLAAAPDVLVGVAEDPAEPFARRYAAGTVLGLTGDPRIRPEDPPMADVPAARVRLGLAPGEVAAVTGRWRHAGVEEEWIAKECPVYEADLAAFRIALHPVTNAEFRLFLEDTGRTELPTAWRFGVYPEQLANHPVWTVTPEAADAYAAWLSARTGRRFRLPTEAEWEYAASGGDGRDFPWGDDWRPGAANTVEEGPLTTTPIGVFPAGRSPFGVHDLAGNVEEYVADDYAAYPGGEEIADDLAVTQGAYRVARGGSFTRFGDLARCRRRHGWYKREIYAMGFRLAETP</sequence>
<dbReference type="GO" id="GO:0004674">
    <property type="term" value="F:protein serine/threonine kinase activity"/>
    <property type="evidence" value="ECO:0007669"/>
    <property type="project" value="UniProtKB-KW"/>
</dbReference>
<keyword evidence="2" id="KW-0723">Serine/threonine-protein kinase</keyword>
<comment type="caution">
    <text evidence="2">The sequence shown here is derived from an EMBL/GenBank/DDBJ whole genome shotgun (WGS) entry which is preliminary data.</text>
</comment>
<protein>
    <submittedName>
        <fullName evidence="2">Serine/threonine protein kinase</fullName>
    </submittedName>
</protein>
<keyword evidence="3" id="KW-1185">Reference proteome</keyword>
<dbReference type="RefSeq" id="WP_120756286.1">
    <property type="nucleotide sequence ID" value="NZ_JBFADQ010000092.1"/>
</dbReference>
<proteinExistence type="predicted"/>
<dbReference type="PANTHER" id="PTHR23150">
    <property type="entry name" value="SULFATASE MODIFYING FACTOR 1, 2"/>
    <property type="match status" value="1"/>
</dbReference>
<dbReference type="AlphaFoldDB" id="A0A3B0BEM9"/>
<organism evidence="2 3">
    <name type="scientific">Streptomyces klenkii</name>
    <dbReference type="NCBI Taxonomy" id="1420899"/>
    <lineage>
        <taxon>Bacteria</taxon>
        <taxon>Bacillati</taxon>
        <taxon>Actinomycetota</taxon>
        <taxon>Actinomycetes</taxon>
        <taxon>Kitasatosporales</taxon>
        <taxon>Streptomycetaceae</taxon>
        <taxon>Streptomyces</taxon>
    </lineage>
</organism>